<feature type="transmembrane region" description="Helical" evidence="1">
    <location>
        <begin position="117"/>
        <end position="143"/>
    </location>
</feature>
<accession>A0ABY5JX95</accession>
<feature type="transmembrane region" description="Helical" evidence="1">
    <location>
        <begin position="155"/>
        <end position="174"/>
    </location>
</feature>
<evidence type="ECO:0000313" key="3">
    <source>
        <dbReference type="Proteomes" id="UP001059773"/>
    </source>
</evidence>
<keyword evidence="1" id="KW-0812">Transmembrane</keyword>
<feature type="transmembrane region" description="Helical" evidence="1">
    <location>
        <begin position="46"/>
        <end position="65"/>
    </location>
</feature>
<reference evidence="2" key="1">
    <citation type="submission" date="2022-07" db="EMBL/GenBank/DDBJ databases">
        <title>FELIX.</title>
        <authorList>
            <person name="Wan K.H."/>
            <person name="Park S."/>
            <person name="Lawrence Q."/>
            <person name="Eichenberger J.P."/>
            <person name="Booth B.W."/>
            <person name="Piaggio A.J."/>
            <person name="Chandler J.C."/>
            <person name="Franklin A.B."/>
            <person name="Celniker S.E."/>
        </authorList>
    </citation>
    <scope>NUCLEOTIDE SEQUENCE</scope>
    <source>
        <strain evidence="2">QA-1986 374</strain>
    </source>
</reference>
<sequence length="305" mass="34584">MQAPPHKKKFKSIRAVGKTSIGYLLQAIAAFIGMAGVSSFFNEFDIVLFLIMLGVMTFPLWYIGMGIRIGFRNIKSGFWLSFRMLMYLSVFVPFILLSYEFLYDVKEGSIRQGNETYIILTGNGGFDIAEAILAAVILLTGSPIFHGMGWKMKRIVIPFISGLLLLPLLIILSWDDFRMIDLQQGVAIYSLGEKQEAGWEEVEQVTIELFTRSTSGGRNRAPQTTPLFAFHFADQQGNTFTFDNFGYNNAKMEEALQIKEAVIAENIPLQVEEPSEEEWWRITQELEKDAVNEELFDELFTPAVP</sequence>
<proteinExistence type="predicted"/>
<protein>
    <submittedName>
        <fullName evidence="2">Uncharacterized protein</fullName>
    </submittedName>
</protein>
<evidence type="ECO:0000256" key="1">
    <source>
        <dbReference type="SAM" id="Phobius"/>
    </source>
</evidence>
<keyword evidence="1" id="KW-1133">Transmembrane helix</keyword>
<gene>
    <name evidence="2" type="ORF">NP439_09595</name>
</gene>
<organism evidence="2 3">
    <name type="scientific">Oceanobacillus jeddahense</name>
    <dbReference type="NCBI Taxonomy" id="1462527"/>
    <lineage>
        <taxon>Bacteria</taxon>
        <taxon>Bacillati</taxon>
        <taxon>Bacillota</taxon>
        <taxon>Bacilli</taxon>
        <taxon>Bacillales</taxon>
        <taxon>Bacillaceae</taxon>
        <taxon>Oceanobacillus</taxon>
    </lineage>
</organism>
<evidence type="ECO:0000313" key="2">
    <source>
        <dbReference type="EMBL" id="UUI04860.1"/>
    </source>
</evidence>
<keyword evidence="3" id="KW-1185">Reference proteome</keyword>
<feature type="transmembrane region" description="Helical" evidence="1">
    <location>
        <begin position="77"/>
        <end position="97"/>
    </location>
</feature>
<keyword evidence="1" id="KW-0472">Membrane</keyword>
<feature type="transmembrane region" description="Helical" evidence="1">
    <location>
        <begin position="21"/>
        <end position="40"/>
    </location>
</feature>
<dbReference type="RefSeq" id="WP_256709762.1">
    <property type="nucleotide sequence ID" value="NZ_CP101914.1"/>
</dbReference>
<dbReference type="Proteomes" id="UP001059773">
    <property type="component" value="Chromosome"/>
</dbReference>
<name>A0ABY5JX95_9BACI</name>
<dbReference type="EMBL" id="CP101914">
    <property type="protein sequence ID" value="UUI04860.1"/>
    <property type="molecule type" value="Genomic_DNA"/>
</dbReference>